<gene>
    <name evidence="4" type="ORF">TCAL_05543</name>
</gene>
<dbReference type="InterPro" id="IPR036438">
    <property type="entry name" value="Insulin-like_sf"/>
</dbReference>
<proteinExistence type="predicted"/>
<sequence>MKNTQLISFTLVAWSIIQSCEAYVLRDEIRVCGANLAKSLINACPQLKGRQSFELDNFPKVCCTALCSEQKLALNCESWLQFFNSLERRQSRRELNPKKVCVKKHNIKLLLKSLTKLKILTRSLKEHLQTILKFRSSKSDMQPRSLADMMRPLGQSFDPVNFFPSRRSNMDILTPRNPSSPGYRSKRSDSVPYIVTQAPWEFNFEPIPLNGTYRDRLMTSSSRVYHFNS</sequence>
<reference evidence="4 5" key="1">
    <citation type="journal article" date="2018" name="Nat. Ecol. Evol.">
        <title>Genomic signatures of mitonuclear coevolution across populations of Tigriopus californicus.</title>
        <authorList>
            <person name="Barreto F.S."/>
            <person name="Watson E.T."/>
            <person name="Lima T.G."/>
            <person name="Willett C.S."/>
            <person name="Edmands S."/>
            <person name="Li W."/>
            <person name="Burton R.S."/>
        </authorList>
    </citation>
    <scope>NUCLEOTIDE SEQUENCE [LARGE SCALE GENOMIC DNA]</scope>
    <source>
        <strain evidence="4 5">San Diego</strain>
    </source>
</reference>
<keyword evidence="2 3" id="KW-0732">Signal</keyword>
<dbReference type="Proteomes" id="UP000318571">
    <property type="component" value="Chromosome 3"/>
</dbReference>
<evidence type="ECO:0000313" key="4">
    <source>
        <dbReference type="EMBL" id="TRY73379.1"/>
    </source>
</evidence>
<evidence type="ECO:0000256" key="1">
    <source>
        <dbReference type="ARBA" id="ARBA00022685"/>
    </source>
</evidence>
<dbReference type="EMBL" id="VCGU01000007">
    <property type="protein sequence ID" value="TRY73379.1"/>
    <property type="molecule type" value="Genomic_DNA"/>
</dbReference>
<name>A0A553P6R8_TIGCA</name>
<feature type="chain" id="PRO_5022216891" description="Insulin-like domain-containing protein" evidence="3">
    <location>
        <begin position="23"/>
        <end position="229"/>
    </location>
</feature>
<feature type="signal peptide" evidence="3">
    <location>
        <begin position="1"/>
        <end position="22"/>
    </location>
</feature>
<dbReference type="AlphaFoldDB" id="A0A553P6R8"/>
<dbReference type="PROSITE" id="PS51257">
    <property type="entry name" value="PROKAR_LIPOPROTEIN"/>
    <property type="match status" value="1"/>
</dbReference>
<dbReference type="SUPFAM" id="SSF56994">
    <property type="entry name" value="Insulin-like"/>
    <property type="match status" value="1"/>
</dbReference>
<evidence type="ECO:0000256" key="2">
    <source>
        <dbReference type="ARBA" id="ARBA00022729"/>
    </source>
</evidence>
<evidence type="ECO:0000256" key="3">
    <source>
        <dbReference type="SAM" id="SignalP"/>
    </source>
</evidence>
<accession>A0A553P6R8</accession>
<organism evidence="4 5">
    <name type="scientific">Tigriopus californicus</name>
    <name type="common">Marine copepod</name>
    <dbReference type="NCBI Taxonomy" id="6832"/>
    <lineage>
        <taxon>Eukaryota</taxon>
        <taxon>Metazoa</taxon>
        <taxon>Ecdysozoa</taxon>
        <taxon>Arthropoda</taxon>
        <taxon>Crustacea</taxon>
        <taxon>Multicrustacea</taxon>
        <taxon>Hexanauplia</taxon>
        <taxon>Copepoda</taxon>
        <taxon>Harpacticoida</taxon>
        <taxon>Harpacticidae</taxon>
        <taxon>Tigriopus</taxon>
    </lineage>
</organism>
<keyword evidence="1" id="KW-0165">Cleavage on pair of basic residues</keyword>
<protein>
    <recommendedName>
        <fullName evidence="6">Insulin-like domain-containing protein</fullName>
    </recommendedName>
</protein>
<evidence type="ECO:0000313" key="5">
    <source>
        <dbReference type="Proteomes" id="UP000318571"/>
    </source>
</evidence>
<evidence type="ECO:0008006" key="6">
    <source>
        <dbReference type="Google" id="ProtNLM"/>
    </source>
</evidence>
<comment type="caution">
    <text evidence="4">The sequence shown here is derived from an EMBL/GenBank/DDBJ whole genome shotgun (WGS) entry which is preliminary data.</text>
</comment>
<keyword evidence="5" id="KW-1185">Reference proteome</keyword>